<dbReference type="EMBL" id="JAGIOF010000001">
    <property type="protein sequence ID" value="MBP2385758.1"/>
    <property type="molecule type" value="Genomic_DNA"/>
</dbReference>
<proteinExistence type="predicted"/>
<comment type="caution">
    <text evidence="1">The sequence shown here is derived from an EMBL/GenBank/DDBJ whole genome shotgun (WGS) entry which is preliminary data.</text>
</comment>
<dbReference type="Gene3D" id="3.50.50.60">
    <property type="entry name" value="FAD/NAD(P)-binding domain"/>
    <property type="match status" value="1"/>
</dbReference>
<dbReference type="RefSeq" id="WP_245356281.1">
    <property type="nucleotide sequence ID" value="NZ_BAAAJY010000003.1"/>
</dbReference>
<evidence type="ECO:0000313" key="2">
    <source>
        <dbReference type="Proteomes" id="UP001296993"/>
    </source>
</evidence>
<reference evidence="1 2" key="1">
    <citation type="submission" date="2021-03" db="EMBL/GenBank/DDBJ databases">
        <title>Sequencing the genomes of 1000 actinobacteria strains.</title>
        <authorList>
            <person name="Klenk H.-P."/>
        </authorList>
    </citation>
    <scope>NUCLEOTIDE SEQUENCE [LARGE SCALE GENOMIC DNA]</scope>
    <source>
        <strain evidence="1 2">DSM 15797</strain>
    </source>
</reference>
<protein>
    <submittedName>
        <fullName evidence="1">Uncharacterized protein</fullName>
    </submittedName>
</protein>
<dbReference type="Proteomes" id="UP001296993">
    <property type="component" value="Unassembled WGS sequence"/>
</dbReference>
<sequence length="158" mass="17341">MVVPADIVPVLGEKPLGAGEFMVEEHLFLQVPEEVLHHRVVQAIALARHRLRHPESLSGFCQRACRHSIPWSECTIGVGNSAGQAAIFISRHARSVAMLLRGPSLAARMSAYSIEQIQANAVISVKVNIENNELHGDAALKGIEVRHAFTHEYLALTR</sequence>
<accession>A0ABS4XBL1</accession>
<evidence type="ECO:0000313" key="1">
    <source>
        <dbReference type="EMBL" id="MBP2385758.1"/>
    </source>
</evidence>
<organism evidence="1 2">
    <name type="scientific">Paeniglutamicibacter kerguelensis</name>
    <dbReference type="NCBI Taxonomy" id="254788"/>
    <lineage>
        <taxon>Bacteria</taxon>
        <taxon>Bacillati</taxon>
        <taxon>Actinomycetota</taxon>
        <taxon>Actinomycetes</taxon>
        <taxon>Micrococcales</taxon>
        <taxon>Micrococcaceae</taxon>
        <taxon>Paeniglutamicibacter</taxon>
    </lineage>
</organism>
<dbReference type="InterPro" id="IPR036188">
    <property type="entry name" value="FAD/NAD-bd_sf"/>
</dbReference>
<name>A0ABS4XBL1_9MICC</name>
<keyword evidence="2" id="KW-1185">Reference proteome</keyword>
<gene>
    <name evidence="1" type="ORF">JOF47_001269</name>
</gene>